<accession>A0ABN2CDK7</accession>
<evidence type="ECO:0000313" key="2">
    <source>
        <dbReference type="EMBL" id="GAA1555856.1"/>
    </source>
</evidence>
<dbReference type="RefSeq" id="WP_344232213.1">
    <property type="nucleotide sequence ID" value="NZ_BAAAPH010000003.1"/>
</dbReference>
<reference evidence="2 3" key="1">
    <citation type="journal article" date="2019" name="Int. J. Syst. Evol. Microbiol.">
        <title>The Global Catalogue of Microorganisms (GCM) 10K type strain sequencing project: providing services to taxonomists for standard genome sequencing and annotation.</title>
        <authorList>
            <consortium name="The Broad Institute Genomics Platform"/>
            <consortium name="The Broad Institute Genome Sequencing Center for Infectious Disease"/>
            <person name="Wu L."/>
            <person name="Ma J."/>
        </authorList>
    </citation>
    <scope>NUCLEOTIDE SEQUENCE [LARGE SCALE GENOMIC DNA]</scope>
    <source>
        <strain evidence="2 3">JCM 15572</strain>
    </source>
</reference>
<organism evidence="2 3">
    <name type="scientific">Kribbella hippodromi</name>
    <dbReference type="NCBI Taxonomy" id="434347"/>
    <lineage>
        <taxon>Bacteria</taxon>
        <taxon>Bacillati</taxon>
        <taxon>Actinomycetota</taxon>
        <taxon>Actinomycetes</taxon>
        <taxon>Propionibacteriales</taxon>
        <taxon>Kribbellaceae</taxon>
        <taxon>Kribbella</taxon>
    </lineage>
</organism>
<gene>
    <name evidence="2" type="ORF">GCM10009804_10900</name>
</gene>
<dbReference type="EMBL" id="BAAAPH010000003">
    <property type="protein sequence ID" value="GAA1555856.1"/>
    <property type="molecule type" value="Genomic_DNA"/>
</dbReference>
<sequence>MRKPYRVALPVTAVLALAGITASGTVPADAASKAVLDQGHVDVVGIAYENGALHVHVHDEAHAVEYTPSEVQLVAKPSAQITVPDDPAYRFLGTPGSHAWVLPQVQDPDLLWPGIGAEEVPPGTFTGDALKVDLVGVSGPADVSIFTTDAFGTPTILADSGDGLPDTVSTTAGGHQHANWAFEAPGYYTLKVRVSGTLAATGKKITSSIATYCFKVGL</sequence>
<proteinExistence type="predicted"/>
<feature type="signal peptide" evidence="1">
    <location>
        <begin position="1"/>
        <end position="30"/>
    </location>
</feature>
<feature type="chain" id="PRO_5045040837" description="Surface-anchored protein" evidence="1">
    <location>
        <begin position="31"/>
        <end position="218"/>
    </location>
</feature>
<comment type="caution">
    <text evidence="2">The sequence shown here is derived from an EMBL/GenBank/DDBJ whole genome shotgun (WGS) entry which is preliminary data.</text>
</comment>
<dbReference type="NCBIfam" id="NF038134">
    <property type="entry name" value="choice_anch_M"/>
    <property type="match status" value="1"/>
</dbReference>
<name>A0ABN2CDK7_9ACTN</name>
<evidence type="ECO:0008006" key="4">
    <source>
        <dbReference type="Google" id="ProtNLM"/>
    </source>
</evidence>
<protein>
    <recommendedName>
        <fullName evidence="4">Surface-anchored protein</fullName>
    </recommendedName>
</protein>
<keyword evidence="1" id="KW-0732">Signal</keyword>
<dbReference type="NCBIfam" id="TIGR03769">
    <property type="entry name" value="P_ac_wall_RPT"/>
    <property type="match status" value="1"/>
</dbReference>
<keyword evidence="3" id="KW-1185">Reference proteome</keyword>
<evidence type="ECO:0000256" key="1">
    <source>
        <dbReference type="SAM" id="SignalP"/>
    </source>
</evidence>
<evidence type="ECO:0000313" key="3">
    <source>
        <dbReference type="Proteomes" id="UP001501705"/>
    </source>
</evidence>
<dbReference type="InterPro" id="IPR022435">
    <property type="entry name" value="Surface-anchored_actinobac"/>
</dbReference>
<dbReference type="Proteomes" id="UP001501705">
    <property type="component" value="Unassembled WGS sequence"/>
</dbReference>